<evidence type="ECO:0000259" key="1">
    <source>
        <dbReference type="Pfam" id="PF20243"/>
    </source>
</evidence>
<feature type="domain" description="Copper-binding protein MbnP-like" evidence="1">
    <location>
        <begin position="28"/>
        <end position="209"/>
    </location>
</feature>
<dbReference type="EMBL" id="CYUD01000010">
    <property type="protein sequence ID" value="CUK09316.1"/>
    <property type="molecule type" value="Genomic_DNA"/>
</dbReference>
<evidence type="ECO:0000313" key="2">
    <source>
        <dbReference type="EMBL" id="CUK09316.1"/>
    </source>
</evidence>
<gene>
    <name evidence="2" type="ORF">RUE5091_03162</name>
</gene>
<organism evidence="2 3">
    <name type="scientific">Ruegeria denitrificans</name>
    <dbReference type="NCBI Taxonomy" id="1715692"/>
    <lineage>
        <taxon>Bacteria</taxon>
        <taxon>Pseudomonadati</taxon>
        <taxon>Pseudomonadota</taxon>
        <taxon>Alphaproteobacteria</taxon>
        <taxon>Rhodobacterales</taxon>
        <taxon>Roseobacteraceae</taxon>
        <taxon>Ruegeria</taxon>
    </lineage>
</organism>
<dbReference type="AlphaFoldDB" id="A0A0N7MAA6"/>
<dbReference type="Pfam" id="PF20243">
    <property type="entry name" value="MbnP"/>
    <property type="match status" value="1"/>
</dbReference>
<name>A0A0N7MAA6_9RHOB</name>
<proteinExistence type="predicted"/>
<sequence length="240" mass="26497">MRPIIVISAFVALIAGWFVLNSGQNKATPITLTFHAQMGDEPLIYDQFIYENPGGQGQFRVRDFRFYLSNLSFGHGGETYAEPDSYHLLRFDNADSAHSITLPEVPLPSVETVRFLIGVDPAANTSIEARGDLDPNSQMAWNWEVGYKFVVFEGALQVGEDVSPLVYHVGFSENAREVEFSIPAEALADGKQEVNLIVDLAKLFDNAALIDMQALPSVKFNRTDADALADNYATMIAPTF</sequence>
<keyword evidence="3" id="KW-1185">Reference proteome</keyword>
<evidence type="ECO:0000313" key="3">
    <source>
        <dbReference type="Proteomes" id="UP000051260"/>
    </source>
</evidence>
<dbReference type="Proteomes" id="UP000051260">
    <property type="component" value="Unassembled WGS sequence"/>
</dbReference>
<reference evidence="3" key="1">
    <citation type="submission" date="2015-09" db="EMBL/GenBank/DDBJ databases">
        <authorList>
            <person name="Rodrigo-Torres L."/>
            <person name="Arahal D.R."/>
        </authorList>
    </citation>
    <scope>NUCLEOTIDE SEQUENCE [LARGE SCALE GENOMIC DNA]</scope>
    <source>
        <strain evidence="3">CECT 5091</strain>
    </source>
</reference>
<dbReference type="RefSeq" id="WP_058282841.1">
    <property type="nucleotide sequence ID" value="NZ_CYUD01000010.1"/>
</dbReference>
<dbReference type="STRING" id="1715692.RUE5091_03162"/>
<protein>
    <recommendedName>
        <fullName evidence="1">Copper-binding protein MbnP-like domain-containing protein</fullName>
    </recommendedName>
</protein>
<dbReference type="OrthoDB" id="64245at2"/>
<accession>A0A0N7MAA6</accession>
<dbReference type="InterPro" id="IPR046863">
    <property type="entry name" value="MbnP-like_dom"/>
</dbReference>